<organism evidence="1 2">
    <name type="scientific">Ammonifex thiophilus</name>
    <dbReference type="NCBI Taxonomy" id="444093"/>
    <lineage>
        <taxon>Bacteria</taxon>
        <taxon>Bacillati</taxon>
        <taxon>Bacillota</taxon>
        <taxon>Clostridia</taxon>
        <taxon>Thermoanaerobacterales</taxon>
        <taxon>Thermoanaerobacteraceae</taxon>
        <taxon>Ammonifex</taxon>
    </lineage>
</organism>
<name>A0A3D8P2D6_9THEO</name>
<dbReference type="EMBL" id="QSLN01000040">
    <property type="protein sequence ID" value="RDV80421.1"/>
    <property type="molecule type" value="Genomic_DNA"/>
</dbReference>
<sequence>MRWEEVTRQAHVLGTTPESIFREETQKAILSFLSRKGFFREGVFQGGTALRFFYGASRFSEDLDFVFVAKNSGTWQNTGRLFQGLETYLLGIFLFPLEVTVKMQKESETLKRFSLRVTGGPLSRKVVVNIEFANVPSYMPRTAHLEFPPFNPVVRVEAPEEILADKVVACALRTYIKGRDLWDIRYLTFEKGLTFPVKLIVQKALDYGSTARELAEKLKKAAGKVREEGRESILSEMPRFLAKHEAELLPAQASEVAAGVASLLEEAAKEVVSYADDGVVPPFPGE</sequence>
<comment type="caution">
    <text evidence="1">The sequence shown here is derived from an EMBL/GenBank/DDBJ whole genome shotgun (WGS) entry which is preliminary data.</text>
</comment>
<dbReference type="OrthoDB" id="9780929at2"/>
<protein>
    <submittedName>
        <fullName evidence="1">Nucleotidyl transferase AbiEii/AbiGii toxin family protein</fullName>
    </submittedName>
</protein>
<keyword evidence="1" id="KW-0808">Transferase</keyword>
<proteinExistence type="predicted"/>
<evidence type="ECO:0000313" key="2">
    <source>
        <dbReference type="Proteomes" id="UP000256329"/>
    </source>
</evidence>
<gene>
    <name evidence="1" type="ORF">DXX99_10890</name>
</gene>
<dbReference type="RefSeq" id="WP_115793495.1">
    <property type="nucleotide sequence ID" value="NZ_QSLN01000040.1"/>
</dbReference>
<reference evidence="1 2" key="1">
    <citation type="submission" date="2018-08" db="EMBL/GenBank/DDBJ databases">
        <title>Form III RuBisCO-mediated autotrophy in Thermodesulfobium bacteria.</title>
        <authorList>
            <person name="Toshchakov S.V."/>
            <person name="Kublanov I.V."/>
            <person name="Frolov E."/>
            <person name="Bonch-Osmolovskaya E.A."/>
            <person name="Tourova T.P."/>
            <person name="Chernych N.A."/>
            <person name="Lebedinsky A.V."/>
        </authorList>
    </citation>
    <scope>NUCLEOTIDE SEQUENCE [LARGE SCALE GENOMIC DNA]</scope>
    <source>
        <strain evidence="1 2">SR</strain>
    </source>
</reference>
<dbReference type="InterPro" id="IPR014942">
    <property type="entry name" value="AbiEii"/>
</dbReference>
<dbReference type="Gene3D" id="3.10.450.620">
    <property type="entry name" value="JHP933, nucleotidyltransferase-like core domain"/>
    <property type="match status" value="1"/>
</dbReference>
<keyword evidence="2" id="KW-1185">Reference proteome</keyword>
<evidence type="ECO:0000313" key="1">
    <source>
        <dbReference type="EMBL" id="RDV80421.1"/>
    </source>
</evidence>
<accession>A0A3D8P2D6</accession>
<dbReference type="GO" id="GO:0016740">
    <property type="term" value="F:transferase activity"/>
    <property type="evidence" value="ECO:0007669"/>
    <property type="project" value="UniProtKB-KW"/>
</dbReference>
<dbReference type="Proteomes" id="UP000256329">
    <property type="component" value="Unassembled WGS sequence"/>
</dbReference>
<dbReference type="AlphaFoldDB" id="A0A3D8P2D6"/>
<dbReference type="Pfam" id="PF08843">
    <property type="entry name" value="AbiEii"/>
    <property type="match status" value="1"/>
</dbReference>